<keyword evidence="8 9" id="KW-0472">Membrane</keyword>
<keyword evidence="5 9" id="KW-0169">Cobalamin biosynthesis</keyword>
<evidence type="ECO:0000256" key="8">
    <source>
        <dbReference type="ARBA" id="ARBA00023136"/>
    </source>
</evidence>
<keyword evidence="4 9" id="KW-1003">Cell membrane</keyword>
<evidence type="ECO:0000256" key="4">
    <source>
        <dbReference type="ARBA" id="ARBA00022475"/>
    </source>
</evidence>
<keyword evidence="6 9" id="KW-0812">Transmembrane</keyword>
<name>A0A1E2VEW4_9GAMM</name>
<evidence type="ECO:0000313" key="10">
    <source>
        <dbReference type="EMBL" id="ODC05503.1"/>
    </source>
</evidence>
<dbReference type="EMBL" id="MDTQ01000001">
    <property type="protein sequence ID" value="ODC05503.1"/>
    <property type="molecule type" value="Genomic_DNA"/>
</dbReference>
<evidence type="ECO:0000256" key="9">
    <source>
        <dbReference type="HAMAP-Rule" id="MF_00024"/>
    </source>
</evidence>
<dbReference type="Proteomes" id="UP000094291">
    <property type="component" value="Unassembled WGS sequence"/>
</dbReference>
<comment type="caution">
    <text evidence="9">Lacks conserved residue(s) required for the propagation of feature annotation.</text>
</comment>
<feature type="transmembrane region" description="Helical" evidence="9">
    <location>
        <begin position="147"/>
        <end position="169"/>
    </location>
</feature>
<evidence type="ECO:0000256" key="5">
    <source>
        <dbReference type="ARBA" id="ARBA00022573"/>
    </source>
</evidence>
<comment type="pathway">
    <text evidence="2 9">Cofactor biosynthesis; adenosylcobalamin biosynthesis.</text>
</comment>
<accession>A0A1E2VEW4</accession>
<dbReference type="GO" id="GO:0048472">
    <property type="term" value="F:threonine-phosphate decarboxylase activity"/>
    <property type="evidence" value="ECO:0007669"/>
    <property type="project" value="InterPro"/>
</dbReference>
<evidence type="ECO:0000256" key="7">
    <source>
        <dbReference type="ARBA" id="ARBA00022989"/>
    </source>
</evidence>
<reference evidence="10 11" key="1">
    <citation type="submission" date="2016-08" db="EMBL/GenBank/DDBJ databases">
        <authorList>
            <person name="Seilhamer J.J."/>
        </authorList>
    </citation>
    <scope>NUCLEOTIDE SEQUENCE [LARGE SCALE GENOMIC DNA]</scope>
    <source>
        <strain evidence="10 11">PH27A</strain>
    </source>
</reference>
<dbReference type="GO" id="GO:0005886">
    <property type="term" value="C:plasma membrane"/>
    <property type="evidence" value="ECO:0007669"/>
    <property type="project" value="UniProtKB-SubCell"/>
</dbReference>
<dbReference type="HAMAP" id="MF_00024">
    <property type="entry name" value="CobD_CbiB"/>
    <property type="match status" value="1"/>
</dbReference>
<organism evidence="10 11">
    <name type="scientific">Terasakiispira papahanaumokuakeensis</name>
    <dbReference type="NCBI Taxonomy" id="197479"/>
    <lineage>
        <taxon>Bacteria</taxon>
        <taxon>Pseudomonadati</taxon>
        <taxon>Pseudomonadota</taxon>
        <taxon>Gammaproteobacteria</taxon>
        <taxon>Oceanospirillales</taxon>
        <taxon>Terasakiispira</taxon>
    </lineage>
</organism>
<dbReference type="AlphaFoldDB" id="A0A1E2VEW4"/>
<dbReference type="GO" id="GO:0009236">
    <property type="term" value="P:cobalamin biosynthetic process"/>
    <property type="evidence" value="ECO:0007669"/>
    <property type="project" value="UniProtKB-UniRule"/>
</dbReference>
<comment type="subcellular location">
    <subcellularLocation>
        <location evidence="1 9">Cell membrane</location>
        <topology evidence="1 9">Multi-pass membrane protein</topology>
    </subcellularLocation>
</comment>
<dbReference type="OrthoDB" id="9811967at2"/>
<evidence type="ECO:0000313" key="11">
    <source>
        <dbReference type="Proteomes" id="UP000094291"/>
    </source>
</evidence>
<keyword evidence="11" id="KW-1185">Reference proteome</keyword>
<evidence type="ECO:0000256" key="1">
    <source>
        <dbReference type="ARBA" id="ARBA00004651"/>
    </source>
</evidence>
<dbReference type="STRING" id="197479.BFW38_14830"/>
<feature type="transmembrane region" description="Helical" evidence="9">
    <location>
        <begin position="79"/>
        <end position="101"/>
    </location>
</feature>
<dbReference type="PANTHER" id="PTHR34308:SF1">
    <property type="entry name" value="COBALAMIN BIOSYNTHESIS PROTEIN CBIB"/>
    <property type="match status" value="1"/>
</dbReference>
<comment type="function">
    <text evidence="9">Converts cobyric acid to cobinamide by the addition of aminopropanol on the F carboxylic group.</text>
</comment>
<protein>
    <recommendedName>
        <fullName evidence="9">Cobalamin biosynthesis protein CobD</fullName>
    </recommendedName>
</protein>
<dbReference type="Pfam" id="PF03186">
    <property type="entry name" value="CobD_Cbib"/>
    <property type="match status" value="1"/>
</dbReference>
<keyword evidence="7 9" id="KW-1133">Transmembrane helix</keyword>
<evidence type="ECO:0000256" key="3">
    <source>
        <dbReference type="ARBA" id="ARBA00006263"/>
    </source>
</evidence>
<gene>
    <name evidence="9" type="primary">cobD</name>
    <name evidence="10" type="ORF">BFW38_14830</name>
</gene>
<evidence type="ECO:0000256" key="2">
    <source>
        <dbReference type="ARBA" id="ARBA00004953"/>
    </source>
</evidence>
<comment type="caution">
    <text evidence="10">The sequence shown here is derived from an EMBL/GenBank/DDBJ whole genome shotgun (WGS) entry which is preliminary data.</text>
</comment>
<dbReference type="InterPro" id="IPR004485">
    <property type="entry name" value="Cobalamin_biosynth_CobD/CbiB"/>
</dbReference>
<proteinExistence type="inferred from homology"/>
<comment type="similarity">
    <text evidence="3 9">Belongs to the CobD/CbiB family.</text>
</comment>
<dbReference type="GO" id="GO:0015420">
    <property type="term" value="F:ABC-type vitamin B12 transporter activity"/>
    <property type="evidence" value="ECO:0007669"/>
    <property type="project" value="UniProtKB-UniRule"/>
</dbReference>
<evidence type="ECO:0000256" key="6">
    <source>
        <dbReference type="ARBA" id="ARBA00022692"/>
    </source>
</evidence>
<feature type="transmembrane region" description="Helical" evidence="9">
    <location>
        <begin position="287"/>
        <end position="303"/>
    </location>
</feature>
<dbReference type="NCBIfam" id="TIGR00380">
    <property type="entry name" value="cobal_cbiB"/>
    <property type="match status" value="1"/>
</dbReference>
<dbReference type="UniPathway" id="UPA00148"/>
<feature type="transmembrane region" description="Helical" evidence="9">
    <location>
        <begin position="49"/>
        <end position="67"/>
    </location>
</feature>
<sequence length="304" mass="32565">MVLGLWAAALALDLLLGEPRRAHPLVAFGRLTTALEQRFNSGARRRLKGAIALMILVMPLLLIAAGVQRYCPSGWREVIAVLVLWSTLSWRGLVAHAWPIARALEADDLALARRRVGMIVSRKTDALDAKGVATAATESVLENGADAIFASLFWFAVAGLPGVVLHRAVNTLDAMWGYRTERFHQFGYAAARLDDLLNWLPARLTALSYVLVGHTATAWQCWRTQAAQWDSPNAGPVMAAGAGALHVALGGPALYSDGVHERPLLGQGEPASAASIDQAVALVNRSIGLWLGVMGGMALLMGWP</sequence>
<dbReference type="PANTHER" id="PTHR34308">
    <property type="entry name" value="COBALAMIN BIOSYNTHESIS PROTEIN CBIB"/>
    <property type="match status" value="1"/>
</dbReference>